<keyword evidence="5" id="KW-0297">G-protein coupled receptor</keyword>
<name>A0A2B4SJM9_STYPI</name>
<comment type="caution">
    <text evidence="11">The sequence shown here is derived from an EMBL/GenBank/DDBJ whole genome shotgun (WGS) entry which is preliminary data.</text>
</comment>
<dbReference type="PROSITE" id="PS50262">
    <property type="entry name" value="G_PROTEIN_RECEP_F1_2"/>
    <property type="match status" value="1"/>
</dbReference>
<evidence type="ECO:0000256" key="8">
    <source>
        <dbReference type="ARBA" id="ARBA00023224"/>
    </source>
</evidence>
<evidence type="ECO:0000256" key="2">
    <source>
        <dbReference type="ARBA" id="ARBA00022475"/>
    </source>
</evidence>
<keyword evidence="8" id="KW-0807">Transducer</keyword>
<dbReference type="Gene3D" id="1.20.1070.10">
    <property type="entry name" value="Rhodopsin 7-helix transmembrane proteins"/>
    <property type="match status" value="1"/>
</dbReference>
<evidence type="ECO:0000313" key="12">
    <source>
        <dbReference type="Proteomes" id="UP000225706"/>
    </source>
</evidence>
<feature type="domain" description="G-protein coupled receptors family 1 profile" evidence="10">
    <location>
        <begin position="91"/>
        <end position="337"/>
    </location>
</feature>
<comment type="subcellular location">
    <subcellularLocation>
        <location evidence="1">Cell membrane</location>
        <topology evidence="1">Multi-pass membrane protein</topology>
    </subcellularLocation>
</comment>
<dbReference type="EMBL" id="LSMT01000080">
    <property type="protein sequence ID" value="PFX28635.1"/>
    <property type="molecule type" value="Genomic_DNA"/>
</dbReference>
<dbReference type="InterPro" id="IPR050569">
    <property type="entry name" value="TAAR"/>
</dbReference>
<protein>
    <submittedName>
        <fullName evidence="11">Histamine H2 receptor</fullName>
    </submittedName>
</protein>
<dbReference type="InterPro" id="IPR000276">
    <property type="entry name" value="GPCR_Rhodpsn"/>
</dbReference>
<evidence type="ECO:0000256" key="6">
    <source>
        <dbReference type="ARBA" id="ARBA00023136"/>
    </source>
</evidence>
<feature type="transmembrane region" description="Helical" evidence="9">
    <location>
        <begin position="150"/>
        <end position="167"/>
    </location>
</feature>
<organism evidence="11 12">
    <name type="scientific">Stylophora pistillata</name>
    <name type="common">Smooth cauliflower coral</name>
    <dbReference type="NCBI Taxonomy" id="50429"/>
    <lineage>
        <taxon>Eukaryota</taxon>
        <taxon>Metazoa</taxon>
        <taxon>Cnidaria</taxon>
        <taxon>Anthozoa</taxon>
        <taxon>Hexacorallia</taxon>
        <taxon>Scleractinia</taxon>
        <taxon>Astrocoeniina</taxon>
        <taxon>Pocilloporidae</taxon>
        <taxon>Stylophora</taxon>
    </lineage>
</organism>
<dbReference type="STRING" id="50429.A0A2B4SJM9"/>
<feature type="transmembrane region" description="Helical" evidence="9">
    <location>
        <begin position="188"/>
        <end position="209"/>
    </location>
</feature>
<feature type="transmembrane region" description="Helical" evidence="9">
    <location>
        <begin position="225"/>
        <end position="245"/>
    </location>
</feature>
<dbReference type="SUPFAM" id="SSF81321">
    <property type="entry name" value="Family A G protein-coupled receptor-like"/>
    <property type="match status" value="1"/>
</dbReference>
<feature type="transmembrane region" description="Helical" evidence="9">
    <location>
        <begin position="111"/>
        <end position="130"/>
    </location>
</feature>
<keyword evidence="3 9" id="KW-0812">Transmembrane</keyword>
<dbReference type="PANTHER" id="PTHR24249:SF372">
    <property type="entry name" value="G-PROTEIN COUPLED RECEPTORS FAMILY 1 PROFILE DOMAIN-CONTAINING PROTEIN"/>
    <property type="match status" value="1"/>
</dbReference>
<evidence type="ECO:0000256" key="1">
    <source>
        <dbReference type="ARBA" id="ARBA00004651"/>
    </source>
</evidence>
<dbReference type="Pfam" id="PF00001">
    <property type="entry name" value="7tm_1"/>
    <property type="match status" value="1"/>
</dbReference>
<dbReference type="GO" id="GO:0004930">
    <property type="term" value="F:G protein-coupled receptor activity"/>
    <property type="evidence" value="ECO:0007669"/>
    <property type="project" value="UniProtKB-KW"/>
</dbReference>
<feature type="transmembrane region" description="Helical" evidence="9">
    <location>
        <begin position="278"/>
        <end position="297"/>
    </location>
</feature>
<keyword evidence="6 9" id="KW-0472">Membrane</keyword>
<reference evidence="12" key="1">
    <citation type="journal article" date="2017" name="bioRxiv">
        <title>Comparative analysis of the genomes of Stylophora pistillata and Acropora digitifera provides evidence for extensive differences between species of corals.</title>
        <authorList>
            <person name="Voolstra C.R."/>
            <person name="Li Y."/>
            <person name="Liew Y.J."/>
            <person name="Baumgarten S."/>
            <person name="Zoccola D."/>
            <person name="Flot J.-F."/>
            <person name="Tambutte S."/>
            <person name="Allemand D."/>
            <person name="Aranda M."/>
        </authorList>
    </citation>
    <scope>NUCLEOTIDE SEQUENCE [LARGE SCALE GENOMIC DNA]</scope>
</reference>
<evidence type="ECO:0000256" key="3">
    <source>
        <dbReference type="ARBA" id="ARBA00022692"/>
    </source>
</evidence>
<feature type="transmembrane region" description="Helical" evidence="9">
    <location>
        <begin position="317"/>
        <end position="340"/>
    </location>
</feature>
<proteinExistence type="predicted"/>
<dbReference type="AlphaFoldDB" id="A0A2B4SJM9"/>
<keyword evidence="4 9" id="KW-1133">Transmembrane helix</keyword>
<evidence type="ECO:0000256" key="9">
    <source>
        <dbReference type="SAM" id="Phobius"/>
    </source>
</evidence>
<dbReference type="Proteomes" id="UP000225706">
    <property type="component" value="Unassembled WGS sequence"/>
</dbReference>
<dbReference type="InterPro" id="IPR017452">
    <property type="entry name" value="GPCR_Rhodpsn_7TM"/>
</dbReference>
<dbReference type="CDD" id="cd00637">
    <property type="entry name" value="7tm_classA_rhodopsin-like"/>
    <property type="match status" value="1"/>
</dbReference>
<sequence length="375" mass="41962">MAADIESVEISLRKCPDIHAQFNFTALKELNDSRVLPLLLGNFSICLRLLETINTSSTKAWTALSTTVVPPHHLPVLITYFVLVSVFGLVINLCVIGTIGRVRRLWTITNAFVLSLAMADFFMASVLVPLNIWCQYYPSQADTSTAKDTLFPLLGAPSLLNLAGVTLERFLSISYPLRYDAFLNRSRATVIIAIIWLVSIFQALLILAFKDENGGTPKLYEDLRFALVFGLPCLCILLVNIKIYYVARQHARQINASNPHGQSGTKISNRSFIKKLKTVKIIALLVGAFMLTWLPYFSLSIYEHHIAEEKKTKGLRLALQVAEALACGTALFNPLLYGLLRKDVREAILKGLKCENVNQTELQSFSYSFRTENTQ</sequence>
<evidence type="ECO:0000256" key="4">
    <source>
        <dbReference type="ARBA" id="ARBA00022989"/>
    </source>
</evidence>
<accession>A0A2B4SJM9</accession>
<feature type="transmembrane region" description="Helical" evidence="9">
    <location>
        <begin position="77"/>
        <end position="99"/>
    </location>
</feature>
<evidence type="ECO:0000259" key="10">
    <source>
        <dbReference type="PROSITE" id="PS50262"/>
    </source>
</evidence>
<dbReference type="PRINTS" id="PR00237">
    <property type="entry name" value="GPCRRHODOPSN"/>
</dbReference>
<evidence type="ECO:0000256" key="5">
    <source>
        <dbReference type="ARBA" id="ARBA00023040"/>
    </source>
</evidence>
<dbReference type="PANTHER" id="PTHR24249">
    <property type="entry name" value="HISTAMINE RECEPTOR-RELATED G-PROTEIN COUPLED RECEPTOR"/>
    <property type="match status" value="1"/>
</dbReference>
<dbReference type="GO" id="GO:0005886">
    <property type="term" value="C:plasma membrane"/>
    <property type="evidence" value="ECO:0007669"/>
    <property type="project" value="UniProtKB-SubCell"/>
</dbReference>
<gene>
    <name evidence="11" type="primary">HRH2</name>
    <name evidence="11" type="ORF">AWC38_SpisGene6642</name>
</gene>
<dbReference type="OrthoDB" id="5959645at2759"/>
<evidence type="ECO:0000256" key="7">
    <source>
        <dbReference type="ARBA" id="ARBA00023170"/>
    </source>
</evidence>
<keyword evidence="2" id="KW-1003">Cell membrane</keyword>
<keyword evidence="12" id="KW-1185">Reference proteome</keyword>
<keyword evidence="7 11" id="KW-0675">Receptor</keyword>
<evidence type="ECO:0000313" key="11">
    <source>
        <dbReference type="EMBL" id="PFX28635.1"/>
    </source>
</evidence>